<organism evidence="4 5">
    <name type="scientific">Embleya scabrispora</name>
    <dbReference type="NCBI Taxonomy" id="159449"/>
    <lineage>
        <taxon>Bacteria</taxon>
        <taxon>Bacillati</taxon>
        <taxon>Actinomycetota</taxon>
        <taxon>Actinomycetes</taxon>
        <taxon>Kitasatosporales</taxon>
        <taxon>Streptomycetaceae</taxon>
        <taxon>Embleya</taxon>
    </lineage>
</organism>
<keyword evidence="1 4" id="KW-0436">Ligase</keyword>
<dbReference type="InterPro" id="IPR045851">
    <property type="entry name" value="AMP-bd_C_sf"/>
</dbReference>
<dbReference type="GO" id="GO:0016878">
    <property type="term" value="F:acid-thiol ligase activity"/>
    <property type="evidence" value="ECO:0007669"/>
    <property type="project" value="TreeGrafter"/>
</dbReference>
<dbReference type="Proteomes" id="UP000190037">
    <property type="component" value="Unassembled WGS sequence"/>
</dbReference>
<reference evidence="4 5" key="1">
    <citation type="submission" date="2017-03" db="EMBL/GenBank/DDBJ databases">
        <title>Draft genome sequence of Streptomyces scabrisporus NF3, endophyte isolated from Amphipterygium adstringens.</title>
        <authorList>
            <person name="Vazquez M."/>
            <person name="Ceapa C.D."/>
            <person name="Rodriguez Luna D."/>
            <person name="Sanchez Esquivel S."/>
        </authorList>
    </citation>
    <scope>NUCLEOTIDE SEQUENCE [LARGE SCALE GENOMIC DNA]</scope>
    <source>
        <strain evidence="4 5">NF3</strain>
    </source>
</reference>
<proteinExistence type="predicted"/>
<feature type="domain" description="AMP-dependent synthetase/ligase" evidence="2">
    <location>
        <begin position="55"/>
        <end position="394"/>
    </location>
</feature>
<dbReference type="PANTHER" id="PTHR43352:SF1">
    <property type="entry name" value="ANTHRANILATE--COA LIGASE"/>
    <property type="match status" value="1"/>
</dbReference>
<dbReference type="RefSeq" id="WP_078974537.1">
    <property type="nucleotide sequence ID" value="NZ_MWQN01000001.1"/>
</dbReference>
<evidence type="ECO:0000313" key="4">
    <source>
        <dbReference type="EMBL" id="OPC80276.1"/>
    </source>
</evidence>
<accession>A0A1T3NU08</accession>
<feature type="domain" description="AMP-binding enzyme C-terminal" evidence="3">
    <location>
        <begin position="448"/>
        <end position="526"/>
    </location>
</feature>
<dbReference type="InterPro" id="IPR020845">
    <property type="entry name" value="AMP-binding_CS"/>
</dbReference>
<dbReference type="OrthoDB" id="9803968at2"/>
<dbReference type="InterPro" id="IPR025110">
    <property type="entry name" value="AMP-bd_C"/>
</dbReference>
<dbReference type="SUPFAM" id="SSF56801">
    <property type="entry name" value="Acetyl-CoA synthetase-like"/>
    <property type="match status" value="1"/>
</dbReference>
<dbReference type="InterPro" id="IPR000873">
    <property type="entry name" value="AMP-dep_synth/lig_dom"/>
</dbReference>
<dbReference type="Pfam" id="PF00501">
    <property type="entry name" value="AMP-binding"/>
    <property type="match status" value="1"/>
</dbReference>
<keyword evidence="5" id="KW-1185">Reference proteome</keyword>
<gene>
    <name evidence="4" type="ORF">B4N89_04345</name>
</gene>
<name>A0A1T3NU08_9ACTN</name>
<dbReference type="Pfam" id="PF13193">
    <property type="entry name" value="AMP-binding_C"/>
    <property type="match status" value="1"/>
</dbReference>
<evidence type="ECO:0000313" key="5">
    <source>
        <dbReference type="Proteomes" id="UP000190037"/>
    </source>
</evidence>
<dbReference type="AlphaFoldDB" id="A0A1T3NU08"/>
<sequence>MELSRSAHVDTFCRDRLPPAEQWPELRFELPELRYPTRLNCARVLLDDTIDRLGPERRCLVTLDEQWSYGDLRTRADQVARVLTEDLGLVPGNRVLLRGPNNPWLVACWFGVLKAGGVAVTTMPLLRAHELTTLCEIGRPTVALCDHRFMDELTVAAVPGLTAVAYGGDTADDLTRRCATKSADFEAVDTAADDVALIAFTSGTTGRPKATMHFHRDVLANSDTFSRHILKPTPDDLFAGTPPLGFTFGLGGLVVFPLHVGAATLLLEHATPERLARIIAEHGVTVLFTAPTAYRAIMAAGLADLLRGLRRCVSAGETLPAETWHDLHAATGIELIDGIGATELLHVFVSAADADIRPGATGRAVPGFEAVVLDGDGKPVPDGTPGQLAVKGPTGCRYLDDPRQLGYVRDGWNITGDTYIRDADGYLWYQARSDDMIISSGYNIAGPEVEVALAAHPDVAECGVVGAPDPRRGLIVKAYVVLREGVAADADTAERIQSYVKSTIAPYKYPRAVEFVAALPRTGNGKLRRAELRAWAANAGEPAPNSLAPKAS</sequence>
<dbReference type="Gene3D" id="3.30.300.30">
    <property type="match status" value="1"/>
</dbReference>
<dbReference type="PANTHER" id="PTHR43352">
    <property type="entry name" value="ACETYL-COA SYNTHETASE"/>
    <property type="match status" value="1"/>
</dbReference>
<evidence type="ECO:0000259" key="3">
    <source>
        <dbReference type="Pfam" id="PF13193"/>
    </source>
</evidence>
<dbReference type="InterPro" id="IPR042099">
    <property type="entry name" value="ANL_N_sf"/>
</dbReference>
<dbReference type="GO" id="GO:0044550">
    <property type="term" value="P:secondary metabolite biosynthetic process"/>
    <property type="evidence" value="ECO:0007669"/>
    <property type="project" value="TreeGrafter"/>
</dbReference>
<dbReference type="PROSITE" id="PS00455">
    <property type="entry name" value="AMP_BINDING"/>
    <property type="match status" value="1"/>
</dbReference>
<dbReference type="eggNOG" id="COG0365">
    <property type="taxonomic scope" value="Bacteria"/>
</dbReference>
<dbReference type="Gene3D" id="3.40.50.12780">
    <property type="entry name" value="N-terminal domain of ligase-like"/>
    <property type="match status" value="1"/>
</dbReference>
<evidence type="ECO:0000256" key="1">
    <source>
        <dbReference type="ARBA" id="ARBA00022598"/>
    </source>
</evidence>
<evidence type="ECO:0000259" key="2">
    <source>
        <dbReference type="Pfam" id="PF00501"/>
    </source>
</evidence>
<dbReference type="EMBL" id="MWQN01000001">
    <property type="protein sequence ID" value="OPC80276.1"/>
    <property type="molecule type" value="Genomic_DNA"/>
</dbReference>
<dbReference type="STRING" id="159449.B4N89_04345"/>
<protein>
    <submittedName>
        <fullName evidence="4">2-aminobenzoate-CoA ligase</fullName>
    </submittedName>
</protein>
<comment type="caution">
    <text evidence="4">The sequence shown here is derived from an EMBL/GenBank/DDBJ whole genome shotgun (WGS) entry which is preliminary data.</text>
</comment>